<dbReference type="Proteomes" id="UP000770661">
    <property type="component" value="Unassembled WGS sequence"/>
</dbReference>
<keyword evidence="2" id="KW-1185">Reference proteome</keyword>
<sequence>MRWWMMCCIELGGIGEDLVYSWLDWVLWILCLPSSGMGRLRHLQHVRSSHLSKINKPDQILPFLVTDKLGPIPPCMASCGGGVWRWALVSPFTAVLYVG</sequence>
<proteinExistence type="predicted"/>
<evidence type="ECO:0000313" key="1">
    <source>
        <dbReference type="EMBL" id="KAG0712076.1"/>
    </source>
</evidence>
<dbReference type="AlphaFoldDB" id="A0A8J4XU95"/>
<evidence type="ECO:0000313" key="2">
    <source>
        <dbReference type="Proteomes" id="UP000770661"/>
    </source>
</evidence>
<protein>
    <submittedName>
        <fullName evidence="1">Uncharacterized protein</fullName>
    </submittedName>
</protein>
<comment type="caution">
    <text evidence="1">The sequence shown here is derived from an EMBL/GenBank/DDBJ whole genome shotgun (WGS) entry which is preliminary data.</text>
</comment>
<accession>A0A8J4XU95</accession>
<reference evidence="1" key="1">
    <citation type="submission" date="2020-07" db="EMBL/GenBank/DDBJ databases">
        <title>The High-quality genome of the commercially important snow crab, Chionoecetes opilio.</title>
        <authorList>
            <person name="Jeong J.-H."/>
            <person name="Ryu S."/>
        </authorList>
    </citation>
    <scope>NUCLEOTIDE SEQUENCE</scope>
    <source>
        <strain evidence="1">MADBK_172401_WGS</strain>
        <tissue evidence="1">Digestive gland</tissue>
    </source>
</reference>
<gene>
    <name evidence="1" type="ORF">GWK47_019231</name>
</gene>
<dbReference type="EMBL" id="JACEEZ010022724">
    <property type="protein sequence ID" value="KAG0712076.1"/>
    <property type="molecule type" value="Genomic_DNA"/>
</dbReference>
<name>A0A8J4XU95_CHIOP</name>
<organism evidence="1 2">
    <name type="scientific">Chionoecetes opilio</name>
    <name type="common">Atlantic snow crab</name>
    <name type="synonym">Cancer opilio</name>
    <dbReference type="NCBI Taxonomy" id="41210"/>
    <lineage>
        <taxon>Eukaryota</taxon>
        <taxon>Metazoa</taxon>
        <taxon>Ecdysozoa</taxon>
        <taxon>Arthropoda</taxon>
        <taxon>Crustacea</taxon>
        <taxon>Multicrustacea</taxon>
        <taxon>Malacostraca</taxon>
        <taxon>Eumalacostraca</taxon>
        <taxon>Eucarida</taxon>
        <taxon>Decapoda</taxon>
        <taxon>Pleocyemata</taxon>
        <taxon>Brachyura</taxon>
        <taxon>Eubrachyura</taxon>
        <taxon>Majoidea</taxon>
        <taxon>Majidae</taxon>
        <taxon>Chionoecetes</taxon>
    </lineage>
</organism>